<dbReference type="PANTHER" id="PTHR12835">
    <property type="entry name" value="BIOTIN PROTEIN LIGASE"/>
    <property type="match status" value="1"/>
</dbReference>
<dbReference type="Proteomes" id="UP001465976">
    <property type="component" value="Unassembled WGS sequence"/>
</dbReference>
<comment type="caution">
    <text evidence="2">The sequence shown here is derived from an EMBL/GenBank/DDBJ whole genome shotgun (WGS) entry which is preliminary data.</text>
</comment>
<sequence length="221" mass="24114">NPRLLSGLPAPYLSLASHQIAGRGRGGNSWVSPAGCLQFSLLLRVPLSSFPANKLVFIQYLAALAIVEACREDIVLGKLGSAVRIKWPNDLYAVFGEGETEKRKIGGILTESVAPLSMERTAAAIMAKFEKMWRVFVAGRGDFNPFMDLYLDRWLHSDQLVQLTTVSPPVQVRICGITLDHGLLRTLPERTGPGSGYQGFIDLQPDGNSFDLMAGLIKSKS</sequence>
<proteinExistence type="predicted"/>
<dbReference type="InterPro" id="IPR004143">
    <property type="entry name" value="BPL_LPL_catalytic"/>
</dbReference>
<evidence type="ECO:0000313" key="3">
    <source>
        <dbReference type="Proteomes" id="UP001465976"/>
    </source>
</evidence>
<evidence type="ECO:0000313" key="2">
    <source>
        <dbReference type="EMBL" id="KAL0562811.1"/>
    </source>
</evidence>
<evidence type="ECO:0000259" key="1">
    <source>
        <dbReference type="PROSITE" id="PS51733"/>
    </source>
</evidence>
<dbReference type="PROSITE" id="PS51733">
    <property type="entry name" value="BPL_LPL_CATALYTIC"/>
    <property type="match status" value="1"/>
</dbReference>
<dbReference type="Pfam" id="PF03099">
    <property type="entry name" value="BPL_LplA_LipB"/>
    <property type="match status" value="1"/>
</dbReference>
<gene>
    <name evidence="2" type="primary">BPL1</name>
    <name evidence="2" type="ORF">V5O48_019267</name>
</gene>
<accession>A0ABR3EIU4</accession>
<name>A0ABR3EIU4_9AGAR</name>
<dbReference type="InterPro" id="IPR045864">
    <property type="entry name" value="aa-tRNA-synth_II/BPL/LPL"/>
</dbReference>
<dbReference type="EMBL" id="JBAHYK010004441">
    <property type="protein sequence ID" value="KAL0562811.1"/>
    <property type="molecule type" value="Genomic_DNA"/>
</dbReference>
<dbReference type="Gene3D" id="3.30.930.10">
    <property type="entry name" value="Bira Bifunctional Protein, Domain 2"/>
    <property type="match status" value="1"/>
</dbReference>
<keyword evidence="3" id="KW-1185">Reference proteome</keyword>
<feature type="domain" description="BPL/LPL catalytic" evidence="1">
    <location>
        <begin position="1"/>
        <end position="166"/>
    </location>
</feature>
<organism evidence="2 3">
    <name type="scientific">Marasmius crinis-equi</name>
    <dbReference type="NCBI Taxonomy" id="585013"/>
    <lineage>
        <taxon>Eukaryota</taxon>
        <taxon>Fungi</taxon>
        <taxon>Dikarya</taxon>
        <taxon>Basidiomycota</taxon>
        <taxon>Agaricomycotina</taxon>
        <taxon>Agaricomycetes</taxon>
        <taxon>Agaricomycetidae</taxon>
        <taxon>Agaricales</taxon>
        <taxon>Marasmiineae</taxon>
        <taxon>Marasmiaceae</taxon>
        <taxon>Marasmius</taxon>
    </lineage>
</organism>
<dbReference type="PANTHER" id="PTHR12835:SF5">
    <property type="entry name" value="BIOTIN--PROTEIN LIGASE"/>
    <property type="match status" value="1"/>
</dbReference>
<reference evidence="2 3" key="1">
    <citation type="submission" date="2024-02" db="EMBL/GenBank/DDBJ databases">
        <title>A draft genome for the cacao thread blight pathogen Marasmius crinis-equi.</title>
        <authorList>
            <person name="Cohen S.P."/>
            <person name="Baruah I.K."/>
            <person name="Amoako-Attah I."/>
            <person name="Bukari Y."/>
            <person name="Meinhardt L.W."/>
            <person name="Bailey B.A."/>
        </authorList>
    </citation>
    <scope>NUCLEOTIDE SEQUENCE [LARGE SCALE GENOMIC DNA]</scope>
    <source>
        <strain evidence="2 3">GH-76</strain>
    </source>
</reference>
<feature type="non-terminal residue" evidence="2">
    <location>
        <position position="1"/>
    </location>
</feature>
<protein>
    <submittedName>
        <fullName evidence="2">Biotin holocarboxylase synthetase</fullName>
    </submittedName>
</protein>
<dbReference type="SUPFAM" id="SSF55681">
    <property type="entry name" value="Class II aaRS and biotin synthetases"/>
    <property type="match status" value="1"/>
</dbReference>